<keyword evidence="6" id="KW-0482">Metalloprotease</keyword>
<name>A0ABT8BS59_9VIBR</name>
<dbReference type="EC" id="3.4.-.-" evidence="8"/>
<feature type="domain" description="M23ase beta-sheet core" evidence="7">
    <location>
        <begin position="236"/>
        <end position="316"/>
    </location>
</feature>
<evidence type="ECO:0000256" key="2">
    <source>
        <dbReference type="ARBA" id="ARBA00022670"/>
    </source>
</evidence>
<evidence type="ECO:0000313" key="9">
    <source>
        <dbReference type="Proteomes" id="UP001238540"/>
    </source>
</evidence>
<gene>
    <name evidence="8" type="ORF">QWZ16_09700</name>
</gene>
<dbReference type="PRINTS" id="PR00933">
    <property type="entry name" value="BLYTICPTASE"/>
</dbReference>
<proteinExistence type="predicted"/>
<comment type="cofactor">
    <cofactor evidence="1">
        <name>Zn(2+)</name>
        <dbReference type="ChEBI" id="CHEBI:29105"/>
    </cofactor>
</comment>
<evidence type="ECO:0000256" key="1">
    <source>
        <dbReference type="ARBA" id="ARBA00001947"/>
    </source>
</evidence>
<dbReference type="EMBL" id="JAUFQC010000001">
    <property type="protein sequence ID" value="MDN3609971.1"/>
    <property type="molecule type" value="Genomic_DNA"/>
</dbReference>
<evidence type="ECO:0000256" key="3">
    <source>
        <dbReference type="ARBA" id="ARBA00022723"/>
    </source>
</evidence>
<dbReference type="Pfam" id="PF01551">
    <property type="entry name" value="Peptidase_M23"/>
    <property type="match status" value="1"/>
</dbReference>
<evidence type="ECO:0000256" key="5">
    <source>
        <dbReference type="ARBA" id="ARBA00022833"/>
    </source>
</evidence>
<comment type="caution">
    <text evidence="8">The sequence shown here is derived from an EMBL/GenBank/DDBJ whole genome shotgun (WGS) entry which is preliminary data.</text>
</comment>
<dbReference type="CDD" id="cd12797">
    <property type="entry name" value="M23_peptidase"/>
    <property type="match status" value="1"/>
</dbReference>
<keyword evidence="2" id="KW-0645">Protease</keyword>
<dbReference type="Proteomes" id="UP001238540">
    <property type="component" value="Unassembled WGS sequence"/>
</dbReference>
<keyword evidence="4 8" id="KW-0378">Hydrolase</keyword>
<evidence type="ECO:0000256" key="4">
    <source>
        <dbReference type="ARBA" id="ARBA00022801"/>
    </source>
</evidence>
<dbReference type="RefSeq" id="WP_170883373.1">
    <property type="nucleotide sequence ID" value="NZ_JABEYA020000017.1"/>
</dbReference>
<keyword evidence="9" id="KW-1185">Reference proteome</keyword>
<dbReference type="InterPro" id="IPR016047">
    <property type="entry name" value="M23ase_b-sheet_dom"/>
</dbReference>
<evidence type="ECO:0000256" key="6">
    <source>
        <dbReference type="ARBA" id="ARBA00023049"/>
    </source>
</evidence>
<dbReference type="InterPro" id="IPR011055">
    <property type="entry name" value="Dup_hybrid_motif"/>
</dbReference>
<evidence type="ECO:0000259" key="7">
    <source>
        <dbReference type="Pfam" id="PF01551"/>
    </source>
</evidence>
<accession>A0ABT8BS59</accession>
<sequence>MRQYLYIIPLYFGLSSFCISVNSYAHSLMPTIDIGTLDEASLVEHNMPQMLKNTRFVYQPHHRPFTMNNDFSDAKSWLALEEPLLHWSGAFGVDPRVVLTTLMVNKKWSPKQKVSNSDIKEYSEDIKHIANRLSQLYYHANRQSKRAYNAATYSIAYSLPNLGDWPQWQEVYQHWFSNQQSRETVLNKAAPEFQWPWRISYNWVPNGPHSHTGSGYPLSSVDVSYDWPSWGGQTYSVTAAHDGYVTVFSRCQIRVSHPDGWATNYYHMDGISVKNGAWVDKNTRLGTYASQRSTALCQGGSSTGPHLHFSVLYNGQFQSIQDLSFGPYSMHVGRYSYDSHCNFAWMQDKRSNTKACFWDRVNNPSQ</sequence>
<dbReference type="InterPro" id="IPR000841">
    <property type="entry name" value="Pept_M23A_Blytic"/>
</dbReference>
<reference evidence="9" key="1">
    <citation type="journal article" date="2019" name="Int. J. Syst. Evol. Microbiol.">
        <title>The Global Catalogue of Microorganisms (GCM) 10K type strain sequencing project: providing services to taxonomists for standard genome sequencing and annotation.</title>
        <authorList>
            <consortium name="The Broad Institute Genomics Platform"/>
            <consortium name="The Broad Institute Genome Sequencing Center for Infectious Disease"/>
            <person name="Wu L."/>
            <person name="Ma J."/>
        </authorList>
    </citation>
    <scope>NUCLEOTIDE SEQUENCE [LARGE SCALE GENOMIC DNA]</scope>
    <source>
        <strain evidence="9">CECT 7398</strain>
    </source>
</reference>
<evidence type="ECO:0000313" key="8">
    <source>
        <dbReference type="EMBL" id="MDN3609971.1"/>
    </source>
</evidence>
<dbReference type="SUPFAM" id="SSF51261">
    <property type="entry name" value="Duplicated hybrid motif"/>
    <property type="match status" value="1"/>
</dbReference>
<dbReference type="PANTHER" id="PTHR21666:SF288">
    <property type="entry name" value="CELL DIVISION PROTEIN YTFB"/>
    <property type="match status" value="1"/>
</dbReference>
<dbReference type="Gene3D" id="2.70.70.10">
    <property type="entry name" value="Glucose Permease (Domain IIA)"/>
    <property type="match status" value="1"/>
</dbReference>
<keyword evidence="5" id="KW-0862">Zinc</keyword>
<dbReference type="GO" id="GO:0016787">
    <property type="term" value="F:hydrolase activity"/>
    <property type="evidence" value="ECO:0007669"/>
    <property type="project" value="UniProtKB-KW"/>
</dbReference>
<dbReference type="InterPro" id="IPR050570">
    <property type="entry name" value="Cell_wall_metabolism_enzyme"/>
</dbReference>
<organism evidence="8 9">
    <name type="scientific">Vibrio ostreicida</name>
    <dbReference type="NCBI Taxonomy" id="526588"/>
    <lineage>
        <taxon>Bacteria</taxon>
        <taxon>Pseudomonadati</taxon>
        <taxon>Pseudomonadota</taxon>
        <taxon>Gammaproteobacteria</taxon>
        <taxon>Vibrionales</taxon>
        <taxon>Vibrionaceae</taxon>
        <taxon>Vibrio</taxon>
    </lineage>
</organism>
<keyword evidence="3" id="KW-0479">Metal-binding</keyword>
<protein>
    <submittedName>
        <fullName evidence="8">M23 family metallopeptidase</fullName>
        <ecNumber evidence="8">3.4.-.-</ecNumber>
    </submittedName>
</protein>
<dbReference type="PANTHER" id="PTHR21666">
    <property type="entry name" value="PEPTIDASE-RELATED"/>
    <property type="match status" value="1"/>
</dbReference>